<dbReference type="GeneID" id="24128567"/>
<organism evidence="3 4">
    <name type="scientific">Saprolegnia parasitica (strain CBS 223.65)</name>
    <dbReference type="NCBI Taxonomy" id="695850"/>
    <lineage>
        <taxon>Eukaryota</taxon>
        <taxon>Sar</taxon>
        <taxon>Stramenopiles</taxon>
        <taxon>Oomycota</taxon>
        <taxon>Saprolegniomycetes</taxon>
        <taxon>Saprolegniales</taxon>
        <taxon>Saprolegniaceae</taxon>
        <taxon>Saprolegnia</taxon>
    </lineage>
</organism>
<protein>
    <submittedName>
        <fullName evidence="3">Uncharacterized protein</fullName>
    </submittedName>
</protein>
<keyword evidence="1" id="KW-0175">Coiled coil</keyword>
<dbReference type="OrthoDB" id="10258312at2759"/>
<dbReference type="VEuPathDB" id="FungiDB:SPRG_06208"/>
<dbReference type="KEGG" id="spar:SPRG_06208"/>
<feature type="coiled-coil region" evidence="1">
    <location>
        <begin position="300"/>
        <end position="334"/>
    </location>
</feature>
<dbReference type="InterPro" id="IPR038929">
    <property type="entry name" value="CCDC13"/>
</dbReference>
<dbReference type="AlphaFoldDB" id="A0A067CNR3"/>
<feature type="coiled-coil region" evidence="1">
    <location>
        <begin position="70"/>
        <end position="97"/>
    </location>
</feature>
<name>A0A067CNR3_SAPPC</name>
<evidence type="ECO:0000313" key="3">
    <source>
        <dbReference type="EMBL" id="KDO28161.1"/>
    </source>
</evidence>
<keyword evidence="4" id="KW-1185">Reference proteome</keyword>
<dbReference type="RefSeq" id="XP_012200988.1">
    <property type="nucleotide sequence ID" value="XM_012345598.1"/>
</dbReference>
<gene>
    <name evidence="3" type="ORF">SPRG_06208</name>
</gene>
<feature type="coiled-coil region" evidence="1">
    <location>
        <begin position="145"/>
        <end position="232"/>
    </location>
</feature>
<dbReference type="PANTHER" id="PTHR31935:SF1">
    <property type="entry name" value="COILED-COIL DOMAIN-CONTAINING PROTEIN 13"/>
    <property type="match status" value="1"/>
</dbReference>
<evidence type="ECO:0000256" key="1">
    <source>
        <dbReference type="SAM" id="Coils"/>
    </source>
</evidence>
<accession>A0A067CNR3</accession>
<dbReference type="EMBL" id="KK583212">
    <property type="protein sequence ID" value="KDO28161.1"/>
    <property type="molecule type" value="Genomic_DNA"/>
</dbReference>
<sequence length="412" mass="46123">MSLVVETKRVSAKMELGPAPPPRHKAPLALPEFDDSDSDDDSHALEDIPPVIETSSNNQSDFKWDGISDIQMLKHQNAELVAAIKSQKQQINELQLLLEAMEPVPGLDVDSFKDILQGSEIVDHDIRNVKIVHQAKKLRQATLAYNKEKSRVAAASAKMAELERAVEAAQTLQGKAERALQRLQQLPRPEAAKKVPSPEKEIAASKKLEELKLKCEAQAVELKRTQRALQREVGDDIALSEILDASDSGKRGRAQQIVMLKAKIKKLERANPSPLDAPRDVDRKAEDDLAATKLERQKQIDKLLDDSNALRESHEKLQKKYDSTKARLHVFEKDASKSKVKISVLLEKSKNDDLLIDRLQSELEAKKPGPSSRARTADSKPLDANELEALKLLCKDQKRQVEIHPTCYELMQ</sequence>
<dbReference type="PANTHER" id="PTHR31935">
    <property type="entry name" value="COILED-COIL DOMAIN-CONTAINING PROTEIN 13"/>
    <property type="match status" value="1"/>
</dbReference>
<feature type="region of interest" description="Disordered" evidence="2">
    <location>
        <begin position="362"/>
        <end position="381"/>
    </location>
</feature>
<feature type="region of interest" description="Disordered" evidence="2">
    <location>
        <begin position="1"/>
        <end position="56"/>
    </location>
</feature>
<proteinExistence type="predicted"/>
<dbReference type="Proteomes" id="UP000030745">
    <property type="component" value="Unassembled WGS sequence"/>
</dbReference>
<evidence type="ECO:0000256" key="2">
    <source>
        <dbReference type="SAM" id="MobiDB-lite"/>
    </source>
</evidence>
<evidence type="ECO:0000313" key="4">
    <source>
        <dbReference type="Proteomes" id="UP000030745"/>
    </source>
</evidence>
<dbReference type="OMA" id="CKDQKRQ"/>
<reference evidence="3 4" key="1">
    <citation type="journal article" date="2013" name="PLoS Genet.">
        <title>Distinctive expansion of potential virulence genes in the genome of the oomycete fish pathogen Saprolegnia parasitica.</title>
        <authorList>
            <person name="Jiang R.H."/>
            <person name="de Bruijn I."/>
            <person name="Haas B.J."/>
            <person name="Belmonte R."/>
            <person name="Lobach L."/>
            <person name="Christie J."/>
            <person name="van den Ackerveken G."/>
            <person name="Bottin A."/>
            <person name="Bulone V."/>
            <person name="Diaz-Moreno S.M."/>
            <person name="Dumas B."/>
            <person name="Fan L."/>
            <person name="Gaulin E."/>
            <person name="Govers F."/>
            <person name="Grenville-Briggs L.J."/>
            <person name="Horner N.R."/>
            <person name="Levin J.Z."/>
            <person name="Mammella M."/>
            <person name="Meijer H.J."/>
            <person name="Morris P."/>
            <person name="Nusbaum C."/>
            <person name="Oome S."/>
            <person name="Phillips A.J."/>
            <person name="van Rooyen D."/>
            <person name="Rzeszutek E."/>
            <person name="Saraiva M."/>
            <person name="Secombes C.J."/>
            <person name="Seidl M.F."/>
            <person name="Snel B."/>
            <person name="Stassen J.H."/>
            <person name="Sykes S."/>
            <person name="Tripathy S."/>
            <person name="van den Berg H."/>
            <person name="Vega-Arreguin J.C."/>
            <person name="Wawra S."/>
            <person name="Young S.K."/>
            <person name="Zeng Q."/>
            <person name="Dieguez-Uribeondo J."/>
            <person name="Russ C."/>
            <person name="Tyler B.M."/>
            <person name="van West P."/>
        </authorList>
    </citation>
    <scope>NUCLEOTIDE SEQUENCE [LARGE SCALE GENOMIC DNA]</scope>
    <source>
        <strain evidence="3 4">CBS 223.65</strain>
    </source>
</reference>